<evidence type="ECO:0000313" key="1">
    <source>
        <dbReference type="EMBL" id="MPC36656.1"/>
    </source>
</evidence>
<dbReference type="EMBL" id="VSRR010003570">
    <property type="protein sequence ID" value="MPC36656.1"/>
    <property type="molecule type" value="Genomic_DNA"/>
</dbReference>
<name>A0A5B7EU31_PORTR</name>
<protein>
    <submittedName>
        <fullName evidence="1">Uncharacterized protein</fullName>
    </submittedName>
</protein>
<gene>
    <name evidence="1" type="ORF">E2C01_030123</name>
</gene>
<dbReference type="Proteomes" id="UP000324222">
    <property type="component" value="Unassembled WGS sequence"/>
</dbReference>
<keyword evidence="2" id="KW-1185">Reference proteome</keyword>
<sequence>MVCDGLMVDDVKDAVNVSRCRGPRRNTIVSPLDGGGAGVAARRPACYQLLPSNKPRLAVTTSPGVDRLAVFARYHQHGAHQNSSNPHLLFLNYERLR</sequence>
<dbReference type="AlphaFoldDB" id="A0A5B7EU31"/>
<evidence type="ECO:0000313" key="2">
    <source>
        <dbReference type="Proteomes" id="UP000324222"/>
    </source>
</evidence>
<organism evidence="1 2">
    <name type="scientific">Portunus trituberculatus</name>
    <name type="common">Swimming crab</name>
    <name type="synonym">Neptunus trituberculatus</name>
    <dbReference type="NCBI Taxonomy" id="210409"/>
    <lineage>
        <taxon>Eukaryota</taxon>
        <taxon>Metazoa</taxon>
        <taxon>Ecdysozoa</taxon>
        <taxon>Arthropoda</taxon>
        <taxon>Crustacea</taxon>
        <taxon>Multicrustacea</taxon>
        <taxon>Malacostraca</taxon>
        <taxon>Eumalacostraca</taxon>
        <taxon>Eucarida</taxon>
        <taxon>Decapoda</taxon>
        <taxon>Pleocyemata</taxon>
        <taxon>Brachyura</taxon>
        <taxon>Eubrachyura</taxon>
        <taxon>Portunoidea</taxon>
        <taxon>Portunidae</taxon>
        <taxon>Portuninae</taxon>
        <taxon>Portunus</taxon>
    </lineage>
</organism>
<reference evidence="1 2" key="1">
    <citation type="submission" date="2019-05" db="EMBL/GenBank/DDBJ databases">
        <title>Another draft genome of Portunus trituberculatus and its Hox gene families provides insights of decapod evolution.</title>
        <authorList>
            <person name="Jeong J.-H."/>
            <person name="Song I."/>
            <person name="Kim S."/>
            <person name="Choi T."/>
            <person name="Kim D."/>
            <person name="Ryu S."/>
            <person name="Kim W."/>
        </authorList>
    </citation>
    <scope>NUCLEOTIDE SEQUENCE [LARGE SCALE GENOMIC DNA]</scope>
    <source>
        <tissue evidence="1">Muscle</tissue>
    </source>
</reference>
<comment type="caution">
    <text evidence="1">The sequence shown here is derived from an EMBL/GenBank/DDBJ whole genome shotgun (WGS) entry which is preliminary data.</text>
</comment>
<accession>A0A5B7EU31</accession>
<proteinExistence type="predicted"/>